<comment type="function">
    <text evidence="5">Required for the activity of the bacterial periplasmic transport system of putrescine.</text>
</comment>
<dbReference type="PIRSF" id="PIRSF019574">
    <property type="entry name" value="Periplasmic_polyamine_BP"/>
    <property type="match status" value="1"/>
</dbReference>
<dbReference type="Proteomes" id="UP000717995">
    <property type="component" value="Unassembled WGS sequence"/>
</dbReference>
<protein>
    <recommendedName>
        <fullName evidence="5">Putrescine-binding periplasmic protein</fullName>
    </recommendedName>
</protein>
<dbReference type="EMBL" id="JAFEUP010000001">
    <property type="protein sequence ID" value="MBM7059874.1"/>
    <property type="molecule type" value="Genomic_DNA"/>
</dbReference>
<evidence type="ECO:0000313" key="6">
    <source>
        <dbReference type="EMBL" id="MBM7059874.1"/>
    </source>
</evidence>
<dbReference type="PANTHER" id="PTHR30222">
    <property type="entry name" value="SPERMIDINE/PUTRESCINE-BINDING PERIPLASMIC PROTEIN"/>
    <property type="match status" value="1"/>
</dbReference>
<dbReference type="PRINTS" id="PR00909">
    <property type="entry name" value="SPERMDNBNDNG"/>
</dbReference>
<keyword evidence="3" id="KW-0732">Signal</keyword>
<sequence length="354" mass="38827">MLPLLLCLALPLHAEEKVLNIYGWNEYVGKQALKDFQAETGIQVHYDVFDSIDLLESKVLTGRSGYDVIFPGIAMVGRFIPAKALQPIDPQQLKGFANLDPQVLTAMQGADPGNRYAVPYTWGTTGLALNREAVLQRIPDAPLDSLDLLFKPEYASKLKDCGISVVDAPQEVLSIALHYLGKPPYSKEPADLKAAGELLAQLKPNLRYIGFGTQTSDLANGNLCLALTYSGDASMAQAQAADAKKPFEIIYRIPREGTLMWVDTLAVPVDAPHPEAAKAFIEFMLRPASVAELTNTTFFANANQAATPMVDKAISADPNIYPSAQMRAKLFGEELIAPKLLRERTRLWANFRTH</sequence>
<organism evidence="6 7">
    <name type="scientific">Zestomonas insulae</name>
    <dbReference type="NCBI Taxonomy" id="2809017"/>
    <lineage>
        <taxon>Bacteria</taxon>
        <taxon>Pseudomonadati</taxon>
        <taxon>Pseudomonadota</taxon>
        <taxon>Gammaproteobacteria</taxon>
        <taxon>Pseudomonadales</taxon>
        <taxon>Pseudomonadaceae</taxon>
        <taxon>Zestomonas</taxon>
    </lineage>
</organism>
<evidence type="ECO:0000256" key="1">
    <source>
        <dbReference type="ARBA" id="ARBA00004418"/>
    </source>
</evidence>
<accession>A0ABS2I9R3</accession>
<dbReference type="InterPro" id="IPR006059">
    <property type="entry name" value="SBP"/>
</dbReference>
<comment type="subcellular location">
    <subcellularLocation>
        <location evidence="1 5">Periplasm</location>
    </subcellularLocation>
</comment>
<keyword evidence="4 5" id="KW-0574">Periplasm</keyword>
<reference evidence="6 7" key="1">
    <citation type="submission" date="2021-02" db="EMBL/GenBank/DDBJ databases">
        <authorList>
            <person name="Lee D.-H."/>
        </authorList>
    </citation>
    <scope>NUCLEOTIDE SEQUENCE [LARGE SCALE GENOMIC DNA]</scope>
    <source>
        <strain evidence="6 7">UL073</strain>
    </source>
</reference>
<keyword evidence="2 5" id="KW-0813">Transport</keyword>
<evidence type="ECO:0000313" key="7">
    <source>
        <dbReference type="Proteomes" id="UP000717995"/>
    </source>
</evidence>
<dbReference type="PANTHER" id="PTHR30222:SF18">
    <property type="entry name" value="BIFUNCTIONAL POLYHYDROXYBUTYRATE SYNTHASE _ ABC TRANSPORTER PERIPLASMIC BINDING PROTEIN-RELATED"/>
    <property type="match status" value="1"/>
</dbReference>
<evidence type="ECO:0000256" key="5">
    <source>
        <dbReference type="PIRNR" id="PIRNR019574"/>
    </source>
</evidence>
<comment type="caution">
    <text evidence="6">The sequence shown here is derived from an EMBL/GenBank/DDBJ whole genome shotgun (WGS) entry which is preliminary data.</text>
</comment>
<proteinExistence type="inferred from homology"/>
<keyword evidence="7" id="KW-1185">Reference proteome</keyword>
<dbReference type="InterPro" id="IPR001188">
    <property type="entry name" value="Sperm_putr-bd"/>
</dbReference>
<dbReference type="SUPFAM" id="SSF53850">
    <property type="entry name" value="Periplasmic binding protein-like II"/>
    <property type="match status" value="1"/>
</dbReference>
<evidence type="ECO:0000256" key="4">
    <source>
        <dbReference type="ARBA" id="ARBA00022764"/>
    </source>
</evidence>
<dbReference type="Pfam" id="PF13416">
    <property type="entry name" value="SBP_bac_8"/>
    <property type="match status" value="1"/>
</dbReference>
<comment type="similarity">
    <text evidence="5">Belongs to the bacterial solute-binding protein PotD/PotF family.</text>
</comment>
<evidence type="ECO:0000256" key="2">
    <source>
        <dbReference type="ARBA" id="ARBA00022448"/>
    </source>
</evidence>
<name>A0ABS2I9R3_9GAMM</name>
<dbReference type="Gene3D" id="3.40.190.10">
    <property type="entry name" value="Periplasmic binding protein-like II"/>
    <property type="match status" value="2"/>
</dbReference>
<evidence type="ECO:0000256" key="3">
    <source>
        <dbReference type="ARBA" id="ARBA00022729"/>
    </source>
</evidence>
<dbReference type="RefSeq" id="WP_204914914.1">
    <property type="nucleotide sequence ID" value="NZ_JAFEUP010000001.1"/>
</dbReference>
<gene>
    <name evidence="6" type="ORF">JQX08_04080</name>
</gene>